<dbReference type="InterPro" id="IPR028662">
    <property type="entry name" value="SNX8/Mvp1"/>
</dbReference>
<sequence>MSLFGTSPDDNPAAKIDAASQPKSSLFSDQPAFGQPSTSSIFADDTPGVSSPWNSTNPKRAARHELVKMLLPASEVPESYIDAYDAVLDSGDKFGAGIAVEGARKVLRDSSLSSEEQATILNMVVPGGRDPPNGLGRGEFNVLLALIGLAQEGEDLTFDTIDERRKKLPRPNIPYVDELRSRNGGGIGQTTNEPHTPKRSPPRRMTQESLGDSDPWGSPGLHRGHNHSIENDTGPNAGVNEFDAAAHPPANGCTQKTSGGYSGQPNSQNGGEHSEQPSENTSGSVESGWVEGLSNPSGAGFGGAGHSGMGAGFGQSGDDQRNPNSNNNVSRSIGGGRVTSPGVDEVITINMLPEKEGMFLFQHRNYEVKSSRRGSSVIRRYSDFVWLVDCLQKRYPFRQIPLLPPKRVAVNGTHLAADSNSFLDKRRKGLVRFANSLVRHPVLTQEQLVVMFLTVPTELSVWRKQATISVQEEFTGKLLPPDLEDSLPQTLDGTFDRVHFGIKRSAEIYINLCNLIDRLVKRTQGLAADQFRLSRALQALTDCTSDTYAVDTNYVPLLNNGINSTAKHLIASQGLLDDEARAWNDGVLEDFKMQRDCYVAMRDLFDRRDRYAKDNIPQLERRIESNERKLQNLRSRPEGTVKPGEVEKVEDSIIKDKKSIVQQHARGVFIKECIRDELQYFQMSQYHVSRLHQDWSQERVKYAELQADNWRSLGVEVEAMPTSD</sequence>
<gene>
    <name evidence="13" type="ORF">ACO22_02020</name>
</gene>
<dbReference type="GO" id="GO:0042147">
    <property type="term" value="P:retrograde transport, endosome to Golgi"/>
    <property type="evidence" value="ECO:0007669"/>
    <property type="project" value="InterPro"/>
</dbReference>
<dbReference type="InterPro" id="IPR001683">
    <property type="entry name" value="PX_dom"/>
</dbReference>
<evidence type="ECO:0000313" key="13">
    <source>
        <dbReference type="EMBL" id="ODH39170.1"/>
    </source>
</evidence>
<dbReference type="InterPro" id="IPR027267">
    <property type="entry name" value="AH/BAR_dom_sf"/>
</dbReference>
<dbReference type="Proteomes" id="UP000242814">
    <property type="component" value="Unassembled WGS sequence"/>
</dbReference>
<dbReference type="FunFam" id="1.20.1270.60:FF:000072">
    <property type="entry name" value="Sorting nexin MVP1"/>
    <property type="match status" value="1"/>
</dbReference>
<dbReference type="FunFam" id="3.30.1520.10:FF:000037">
    <property type="entry name" value="Sorting nexin mvp-1"/>
    <property type="match status" value="1"/>
</dbReference>
<dbReference type="CDD" id="cd07597">
    <property type="entry name" value="BAR_SNX8"/>
    <property type="match status" value="1"/>
</dbReference>
<dbReference type="GO" id="GO:0005768">
    <property type="term" value="C:endosome"/>
    <property type="evidence" value="ECO:0007669"/>
    <property type="project" value="TreeGrafter"/>
</dbReference>
<reference evidence="13 14" key="1">
    <citation type="submission" date="2016-06" db="EMBL/GenBank/DDBJ databases">
        <authorList>
            <person name="Kjaerup R.B."/>
            <person name="Dalgaard T.S."/>
            <person name="Juul-Madsen H.R."/>
        </authorList>
    </citation>
    <scope>NUCLEOTIDE SEQUENCE [LARGE SCALE GENOMIC DNA]</scope>
    <source>
        <strain evidence="13 14">Pb300</strain>
    </source>
</reference>
<evidence type="ECO:0000256" key="5">
    <source>
        <dbReference type="ARBA" id="ARBA00014268"/>
    </source>
</evidence>
<name>A0A1D2JJZ3_PARBR</name>
<feature type="compositionally biased region" description="Polar residues" evidence="11">
    <location>
        <begin position="252"/>
        <end position="285"/>
    </location>
</feature>
<feature type="region of interest" description="Disordered" evidence="11">
    <location>
        <begin position="172"/>
        <end position="340"/>
    </location>
</feature>
<organism evidence="13 14">
    <name type="scientific">Paracoccidioides brasiliensis</name>
    <dbReference type="NCBI Taxonomy" id="121759"/>
    <lineage>
        <taxon>Eukaryota</taxon>
        <taxon>Fungi</taxon>
        <taxon>Dikarya</taxon>
        <taxon>Ascomycota</taxon>
        <taxon>Pezizomycotina</taxon>
        <taxon>Eurotiomycetes</taxon>
        <taxon>Eurotiomycetidae</taxon>
        <taxon>Onygenales</taxon>
        <taxon>Ajellomycetaceae</taxon>
        <taxon>Paracoccidioides</taxon>
    </lineage>
</organism>
<dbReference type="Pfam" id="PF19566">
    <property type="entry name" value="Snx8_BAR_dom"/>
    <property type="match status" value="1"/>
</dbReference>
<comment type="subcellular location">
    <subcellularLocation>
        <location evidence="3">Cytoplasm</location>
    </subcellularLocation>
    <subcellularLocation>
        <location evidence="2">Membrane</location>
        <topology evidence="2">Peripheral membrane protein</topology>
        <orientation evidence="2">Cytoplasmic side</orientation>
    </subcellularLocation>
</comment>
<evidence type="ECO:0000256" key="10">
    <source>
        <dbReference type="ARBA" id="ARBA00072009"/>
    </source>
</evidence>
<dbReference type="SUPFAM" id="SSF64268">
    <property type="entry name" value="PX domain"/>
    <property type="match status" value="1"/>
</dbReference>
<keyword evidence="7" id="KW-0963">Cytoplasm</keyword>
<feature type="domain" description="PX" evidence="12">
    <location>
        <begin position="344"/>
        <end position="459"/>
    </location>
</feature>
<evidence type="ECO:0000256" key="4">
    <source>
        <dbReference type="ARBA" id="ARBA00010883"/>
    </source>
</evidence>
<evidence type="ECO:0000256" key="7">
    <source>
        <dbReference type="ARBA" id="ARBA00022490"/>
    </source>
</evidence>
<evidence type="ECO:0000256" key="9">
    <source>
        <dbReference type="ARBA" id="ARBA00023136"/>
    </source>
</evidence>
<dbReference type="GO" id="GO:0005829">
    <property type="term" value="C:cytosol"/>
    <property type="evidence" value="ECO:0007669"/>
    <property type="project" value="GOC"/>
</dbReference>
<dbReference type="InterPro" id="IPR035704">
    <property type="entry name" value="SNX8/Mvp1_PX"/>
</dbReference>
<dbReference type="VEuPathDB" id="FungiDB:PADG_05691"/>
<proteinExistence type="inferred from homology"/>
<evidence type="ECO:0000256" key="2">
    <source>
        <dbReference type="ARBA" id="ARBA00004287"/>
    </source>
</evidence>
<dbReference type="InterPro" id="IPR036871">
    <property type="entry name" value="PX_dom_sf"/>
</dbReference>
<dbReference type="PANTHER" id="PTHR47554">
    <property type="entry name" value="SORTING NEXIN MVP1"/>
    <property type="match status" value="1"/>
</dbReference>
<dbReference type="Pfam" id="PF00787">
    <property type="entry name" value="PX"/>
    <property type="match status" value="1"/>
</dbReference>
<feature type="compositionally biased region" description="Low complexity" evidence="11">
    <location>
        <begin position="322"/>
        <end position="332"/>
    </location>
</feature>
<evidence type="ECO:0000256" key="3">
    <source>
        <dbReference type="ARBA" id="ARBA00004496"/>
    </source>
</evidence>
<dbReference type="CDD" id="cd06866">
    <property type="entry name" value="PX_SNX8_Mvp1p_like"/>
    <property type="match status" value="1"/>
</dbReference>
<feature type="compositionally biased region" description="Polar residues" evidence="11">
    <location>
        <begin position="48"/>
        <end position="57"/>
    </location>
</feature>
<dbReference type="Gene3D" id="1.20.1270.60">
    <property type="entry name" value="Arfaptin homology (AH) domain/BAR domain"/>
    <property type="match status" value="1"/>
</dbReference>
<evidence type="ECO:0000313" key="14">
    <source>
        <dbReference type="Proteomes" id="UP000242814"/>
    </source>
</evidence>
<dbReference type="PANTHER" id="PTHR47554:SF1">
    <property type="entry name" value="SORTING NEXIN MVP1"/>
    <property type="match status" value="1"/>
</dbReference>
<keyword evidence="8" id="KW-0653">Protein transport</keyword>
<dbReference type="EMBL" id="LZYO01000056">
    <property type="protein sequence ID" value="ODH39170.1"/>
    <property type="molecule type" value="Genomic_DNA"/>
</dbReference>
<dbReference type="PROSITE" id="PS50195">
    <property type="entry name" value="PX"/>
    <property type="match status" value="1"/>
</dbReference>
<keyword evidence="6" id="KW-0813">Transport</keyword>
<dbReference type="SMART" id="SM00312">
    <property type="entry name" value="PX"/>
    <property type="match status" value="1"/>
</dbReference>
<dbReference type="VEuPathDB" id="FungiDB:PABG_05030"/>
<comment type="similarity">
    <text evidence="4">Belongs to the sorting nexin family.</text>
</comment>
<dbReference type="InterPro" id="IPR045734">
    <property type="entry name" value="Snx8_BAR_dom"/>
</dbReference>
<dbReference type="GO" id="GO:0016020">
    <property type="term" value="C:membrane"/>
    <property type="evidence" value="ECO:0007669"/>
    <property type="project" value="UniProtKB-SubCell"/>
</dbReference>
<evidence type="ECO:0000256" key="11">
    <source>
        <dbReference type="SAM" id="MobiDB-lite"/>
    </source>
</evidence>
<evidence type="ECO:0000256" key="1">
    <source>
        <dbReference type="ARBA" id="ARBA00002474"/>
    </source>
</evidence>
<feature type="compositionally biased region" description="Gly residues" evidence="11">
    <location>
        <begin position="299"/>
        <end position="315"/>
    </location>
</feature>
<dbReference type="AlphaFoldDB" id="A0A1D2JJZ3"/>
<accession>A0A1D2JJZ3</accession>
<protein>
    <recommendedName>
        <fullName evidence="5">Sorting nexin MVP1</fullName>
    </recommendedName>
    <alternativeName>
        <fullName evidence="10">Sorting nexin mvp1</fullName>
    </alternativeName>
</protein>
<dbReference type="GO" id="GO:0032266">
    <property type="term" value="F:phosphatidylinositol-3-phosphate binding"/>
    <property type="evidence" value="ECO:0007669"/>
    <property type="project" value="TreeGrafter"/>
</dbReference>
<dbReference type="GO" id="GO:0006623">
    <property type="term" value="P:protein targeting to vacuole"/>
    <property type="evidence" value="ECO:0007669"/>
    <property type="project" value="TreeGrafter"/>
</dbReference>
<evidence type="ECO:0000259" key="12">
    <source>
        <dbReference type="PROSITE" id="PS50195"/>
    </source>
</evidence>
<comment type="function">
    <text evidence="1">Required for vacuolar protein sorting.</text>
</comment>
<dbReference type="Gene3D" id="3.30.1520.10">
    <property type="entry name" value="Phox-like domain"/>
    <property type="match status" value="1"/>
</dbReference>
<evidence type="ECO:0000256" key="6">
    <source>
        <dbReference type="ARBA" id="ARBA00022448"/>
    </source>
</evidence>
<comment type="caution">
    <text evidence="13">The sequence shown here is derived from an EMBL/GenBank/DDBJ whole genome shotgun (WGS) entry which is preliminary data.</text>
</comment>
<evidence type="ECO:0000256" key="8">
    <source>
        <dbReference type="ARBA" id="ARBA00022927"/>
    </source>
</evidence>
<feature type="region of interest" description="Disordered" evidence="11">
    <location>
        <begin position="1"/>
        <end position="57"/>
    </location>
</feature>
<keyword evidence="9" id="KW-0472">Membrane</keyword>